<keyword evidence="5" id="KW-1133">Transmembrane helix</keyword>
<protein>
    <recommendedName>
        <fullName evidence="6">TIR domain-containing protein</fullName>
    </recommendedName>
</protein>
<evidence type="ECO:0000256" key="2">
    <source>
        <dbReference type="ARBA" id="ARBA00022737"/>
    </source>
</evidence>
<evidence type="ECO:0000259" key="6">
    <source>
        <dbReference type="PROSITE" id="PS50104"/>
    </source>
</evidence>
<dbReference type="SMART" id="SM00255">
    <property type="entry name" value="TIR"/>
    <property type="match status" value="1"/>
</dbReference>
<dbReference type="InterPro" id="IPR035897">
    <property type="entry name" value="Toll_tir_struct_dom_sf"/>
</dbReference>
<feature type="domain" description="TIR" evidence="6">
    <location>
        <begin position="11"/>
        <end position="211"/>
    </location>
</feature>
<dbReference type="Gene3D" id="3.40.50.300">
    <property type="entry name" value="P-loop containing nucleotide triphosphate hydrolases"/>
    <property type="match status" value="1"/>
</dbReference>
<dbReference type="SUPFAM" id="SSF52058">
    <property type="entry name" value="L domain-like"/>
    <property type="match status" value="1"/>
</dbReference>
<sequence>MASASSSTPPCKYGVFISFRGKDIRHGFLSHLYNALQQKQINAFLDEELRKGEEISSALLKIIEESIVSIVIFSENYANSPWCLDELVKILECKETLGRLVLPVFYHVDPTDVQDLTGNFGKAFAIAKRGEQVKGCLHKWKHALTEVLRVNFQQAFATVVHGEHVQDCIPKVDRWKRALMEVSKVAGWDSRNIMPESKLVEEIVNDVLKKFSGMFSSDDSYDRNLVGIESRVKKVEQLLNDKTVVGLWGMAGIGKTTIAQEVFRRNMMKFDGHCFLDKVREKTIKQLRKIIIRQLLRVKKLLEDTLFWGPFIRSRLKGKKILIVFDDVDDADQLKNLVGEHDLYGVGSRIVVTSRDQQVLENFCPKECIYEVEKLTYPEDLELFSLHAFKQNHPNEEFMELSQEAITYADGNPLALKVLGSHLFGMGIEEWKGELKKLNGQSLKKIQDVLKISYDGLERDEKEIFLDIACFFNRERRDRVERILEACGFHPKGAIHRLIKKSLISIPYGDIEVHDLLQQMGKDIIIEECKQPGGRSRLWNNEDIYHVFATNTGTESVEAIVLDPYFIKDDLKLSRTAFTKMCKLRMLIFRSYENFTGQVLLPNNLEFLPQELRYLEWDFYPSTFWPSNFCPKNLVELQMSNSKLRQLWNGDAHLGNLVLLELVGSEDLIRIPDLPKTAPNLEVLRLSGCRRLTEIPSLQNLSKLTKLWLDWCWEVTYCPELPCSIKFLTLEGTGIEQLPSSIEHLTQLDRLSLQGCKRLVSIPSGISELKCLITLDLAGCSNLTSLPESIKQVSKLETLDLSGCERLECLPDLPSSLKELMASNCTSLKSASTSFLLEDRDGGFWKSKLLQFANCLKLVDEKKVIEDVIKTHLLGQDVGLCVVGGEVPEWMRYKNKIGSSLSFKLDLRHLIALSFCAILPPKNYSCHQFLTCRVDFIDESGHRHGYDFLPRNSSLDRFNISSEHMWLWLDNKKFESVDEKCFVEASFYSIDSVEIIKCGIHPIYSRKRSGNEEHQDDEEHQPAFQRLEEEKDNNIKRRRINYEEKEKEEEVSNQTLLTSPAGSLLRSLSLPSALHFPISASPSATTMRLQLIVMVVALAIVASLVGTGCTFRFWDLMWRGLG</sequence>
<evidence type="ECO:0000256" key="5">
    <source>
        <dbReference type="SAM" id="Phobius"/>
    </source>
</evidence>
<keyword evidence="5" id="KW-0472">Membrane</keyword>
<dbReference type="PANTHER" id="PTHR11017:SF357">
    <property type="entry name" value="ADP-RIBOSYL CYCLASE_CYCLIC ADP-RIBOSE HYDROLASE"/>
    <property type="match status" value="1"/>
</dbReference>
<keyword evidence="3" id="KW-0611">Plant defense</keyword>
<dbReference type="Pfam" id="PF00931">
    <property type="entry name" value="NB-ARC"/>
    <property type="match status" value="1"/>
</dbReference>
<dbReference type="Pfam" id="PF23282">
    <property type="entry name" value="WHD_ROQ1"/>
    <property type="match status" value="1"/>
</dbReference>
<gene>
    <name evidence="7" type="ORF">P3X46_024516</name>
</gene>
<keyword evidence="2" id="KW-0677">Repeat</keyword>
<dbReference type="Gene3D" id="3.80.10.10">
    <property type="entry name" value="Ribonuclease Inhibitor"/>
    <property type="match status" value="2"/>
</dbReference>
<dbReference type="InterPro" id="IPR027417">
    <property type="entry name" value="P-loop_NTPase"/>
</dbReference>
<name>A0ABQ9L2R3_HEVBR</name>
<dbReference type="SUPFAM" id="SSF52200">
    <property type="entry name" value="Toll/Interleukin receptor TIR domain"/>
    <property type="match status" value="1"/>
</dbReference>
<dbReference type="SUPFAM" id="SSF52540">
    <property type="entry name" value="P-loop containing nucleoside triphosphate hydrolases"/>
    <property type="match status" value="1"/>
</dbReference>
<dbReference type="Gene3D" id="3.40.50.10140">
    <property type="entry name" value="Toll/interleukin-1 receptor homology (TIR) domain"/>
    <property type="match status" value="2"/>
</dbReference>
<dbReference type="InterPro" id="IPR058192">
    <property type="entry name" value="WHD_ROQ1-like"/>
</dbReference>
<dbReference type="InterPro" id="IPR036390">
    <property type="entry name" value="WH_DNA-bd_sf"/>
</dbReference>
<keyword evidence="8" id="KW-1185">Reference proteome</keyword>
<evidence type="ECO:0000256" key="3">
    <source>
        <dbReference type="ARBA" id="ARBA00022821"/>
    </source>
</evidence>
<organism evidence="7 8">
    <name type="scientific">Hevea brasiliensis</name>
    <name type="common">Para rubber tree</name>
    <name type="synonym">Siphonia brasiliensis</name>
    <dbReference type="NCBI Taxonomy" id="3981"/>
    <lineage>
        <taxon>Eukaryota</taxon>
        <taxon>Viridiplantae</taxon>
        <taxon>Streptophyta</taxon>
        <taxon>Embryophyta</taxon>
        <taxon>Tracheophyta</taxon>
        <taxon>Spermatophyta</taxon>
        <taxon>Magnoliopsida</taxon>
        <taxon>eudicotyledons</taxon>
        <taxon>Gunneridae</taxon>
        <taxon>Pentapetalae</taxon>
        <taxon>rosids</taxon>
        <taxon>fabids</taxon>
        <taxon>Malpighiales</taxon>
        <taxon>Euphorbiaceae</taxon>
        <taxon>Crotonoideae</taxon>
        <taxon>Micrandreae</taxon>
        <taxon>Hevea</taxon>
    </lineage>
</organism>
<evidence type="ECO:0000313" key="7">
    <source>
        <dbReference type="EMBL" id="KAJ9158980.1"/>
    </source>
</evidence>
<evidence type="ECO:0000256" key="4">
    <source>
        <dbReference type="SAM" id="MobiDB-lite"/>
    </source>
</evidence>
<dbReference type="InterPro" id="IPR042197">
    <property type="entry name" value="Apaf_helical"/>
</dbReference>
<dbReference type="InterPro" id="IPR002182">
    <property type="entry name" value="NB-ARC"/>
</dbReference>
<dbReference type="SUPFAM" id="SSF46785">
    <property type="entry name" value="Winged helix' DNA-binding domain"/>
    <property type="match status" value="1"/>
</dbReference>
<dbReference type="Gene3D" id="1.10.8.430">
    <property type="entry name" value="Helical domain of apoptotic protease-activating factors"/>
    <property type="match status" value="1"/>
</dbReference>
<dbReference type="PANTHER" id="PTHR11017">
    <property type="entry name" value="LEUCINE-RICH REPEAT-CONTAINING PROTEIN"/>
    <property type="match status" value="1"/>
</dbReference>
<dbReference type="InterPro" id="IPR000157">
    <property type="entry name" value="TIR_dom"/>
</dbReference>
<dbReference type="Proteomes" id="UP001174677">
    <property type="component" value="Chromosome 14"/>
</dbReference>
<feature type="region of interest" description="Disordered" evidence="4">
    <location>
        <begin position="1008"/>
        <end position="1028"/>
    </location>
</feature>
<accession>A0ABQ9L2R3</accession>
<keyword evidence="5" id="KW-0812">Transmembrane</keyword>
<dbReference type="InterPro" id="IPR032675">
    <property type="entry name" value="LRR_dom_sf"/>
</dbReference>
<dbReference type="InterPro" id="IPR001611">
    <property type="entry name" value="Leu-rich_rpt"/>
</dbReference>
<evidence type="ECO:0000313" key="8">
    <source>
        <dbReference type="Proteomes" id="UP001174677"/>
    </source>
</evidence>
<dbReference type="PROSITE" id="PS50104">
    <property type="entry name" value="TIR"/>
    <property type="match status" value="1"/>
</dbReference>
<feature type="transmembrane region" description="Helical" evidence="5">
    <location>
        <begin position="1091"/>
        <end position="1114"/>
    </location>
</feature>
<reference evidence="7" key="1">
    <citation type="journal article" date="2023" name="Plant Biotechnol. J.">
        <title>Chromosome-level wild Hevea brasiliensis genome provides new tools for genomic-assisted breeding and valuable loci to elevate rubber yield.</title>
        <authorList>
            <person name="Cheng H."/>
            <person name="Song X."/>
            <person name="Hu Y."/>
            <person name="Wu T."/>
            <person name="Yang Q."/>
            <person name="An Z."/>
            <person name="Feng S."/>
            <person name="Deng Z."/>
            <person name="Wu W."/>
            <person name="Zeng X."/>
            <person name="Tu M."/>
            <person name="Wang X."/>
            <person name="Huang H."/>
        </authorList>
    </citation>
    <scope>NUCLEOTIDE SEQUENCE</scope>
    <source>
        <strain evidence="7">MT/VB/25A 57/8</strain>
    </source>
</reference>
<proteinExistence type="predicted"/>
<keyword evidence="1" id="KW-0433">Leucine-rich repeat</keyword>
<dbReference type="EMBL" id="JARPOI010000014">
    <property type="protein sequence ID" value="KAJ9158980.1"/>
    <property type="molecule type" value="Genomic_DNA"/>
</dbReference>
<dbReference type="PROSITE" id="PS51450">
    <property type="entry name" value="LRR"/>
    <property type="match status" value="1"/>
</dbReference>
<dbReference type="InterPro" id="IPR044974">
    <property type="entry name" value="Disease_R_plants"/>
</dbReference>
<evidence type="ECO:0000256" key="1">
    <source>
        <dbReference type="ARBA" id="ARBA00022614"/>
    </source>
</evidence>
<dbReference type="Pfam" id="PF01582">
    <property type="entry name" value="TIR"/>
    <property type="match status" value="2"/>
</dbReference>
<dbReference type="PRINTS" id="PR00364">
    <property type="entry name" value="DISEASERSIST"/>
</dbReference>
<comment type="caution">
    <text evidence="7">The sequence shown here is derived from an EMBL/GenBank/DDBJ whole genome shotgun (WGS) entry which is preliminary data.</text>
</comment>